<gene>
    <name evidence="2" type="ORF">OG469_01515</name>
</gene>
<evidence type="ECO:0000313" key="2">
    <source>
        <dbReference type="EMBL" id="WUS54296.1"/>
    </source>
</evidence>
<evidence type="ECO:0000313" key="3">
    <source>
        <dbReference type="Proteomes" id="UP001432014"/>
    </source>
</evidence>
<protein>
    <submittedName>
        <fullName evidence="2">Uncharacterized protein</fullName>
    </submittedName>
</protein>
<name>A0ABZ1W0F1_9ACTN</name>
<evidence type="ECO:0000256" key="1">
    <source>
        <dbReference type="SAM" id="MobiDB-lite"/>
    </source>
</evidence>
<accession>A0ABZ1W0F1</accession>
<keyword evidence="3" id="KW-1185">Reference proteome</keyword>
<feature type="compositionally biased region" description="Basic residues" evidence="1">
    <location>
        <begin position="142"/>
        <end position="151"/>
    </location>
</feature>
<sequence length="333" mass="32307">MSGTRVDDATGVLVASGATFGTDSGVGSTIALLEARLPGVRERRRQLEDELAAVIAQEEAMVGVLQGLQALSGTALDGGPSAGQGAAAAPGAWEVVAEVTGTVPAPDSAPGVAEASVGAVGGPVVGEPVSRPEPEPAAAQPVRRRAAKKTVKSTAGGAGAAKQDPAKKTTARKAAAKKSAAAGEATDAAAAVPSAAEPATAAKKGAARAAGKATARKAAAEKPASAKKTAVVKKAVAKKAAVAADKPAPAEEGPAASVPGAPSGRRRKLTDAASVLAVLAGASGPLRAREVSGLLGLDDQGASVNAVRTMLERLAKSGKAQRSGRGLYVAAAG</sequence>
<feature type="region of interest" description="Disordered" evidence="1">
    <location>
        <begin position="123"/>
        <end position="175"/>
    </location>
</feature>
<dbReference type="EMBL" id="CP108482">
    <property type="protein sequence ID" value="WUS54296.1"/>
    <property type="molecule type" value="Genomic_DNA"/>
</dbReference>
<reference evidence="2 3" key="1">
    <citation type="submission" date="2022-10" db="EMBL/GenBank/DDBJ databases">
        <title>The complete genomes of actinobacterial strains from the NBC collection.</title>
        <authorList>
            <person name="Joergensen T.S."/>
            <person name="Alvarez Arevalo M."/>
            <person name="Sterndorff E.B."/>
            <person name="Faurdal D."/>
            <person name="Vuksanovic O."/>
            <person name="Mourched A.-S."/>
            <person name="Charusanti P."/>
            <person name="Shaw S."/>
            <person name="Blin K."/>
            <person name="Weber T."/>
        </authorList>
    </citation>
    <scope>NUCLEOTIDE SEQUENCE [LARGE SCALE GENOMIC DNA]</scope>
    <source>
        <strain evidence="2 3">NBC_01247</strain>
    </source>
</reference>
<organism evidence="2 3">
    <name type="scientific">Kitasatospora herbaricolor</name>
    <dbReference type="NCBI Taxonomy" id="68217"/>
    <lineage>
        <taxon>Bacteria</taxon>
        <taxon>Bacillati</taxon>
        <taxon>Actinomycetota</taxon>
        <taxon>Actinomycetes</taxon>
        <taxon>Kitasatosporales</taxon>
        <taxon>Streptomycetaceae</taxon>
        <taxon>Kitasatospora</taxon>
    </lineage>
</organism>
<dbReference type="RefSeq" id="WP_329611461.1">
    <property type="nucleotide sequence ID" value="NZ_CP108482.1"/>
</dbReference>
<dbReference type="Proteomes" id="UP001432014">
    <property type="component" value="Chromosome"/>
</dbReference>
<feature type="region of interest" description="Disordered" evidence="1">
    <location>
        <begin position="242"/>
        <end position="266"/>
    </location>
</feature>
<proteinExistence type="predicted"/>